<dbReference type="AlphaFoldDB" id="A0A9P8A3P3"/>
<feature type="compositionally biased region" description="Polar residues" evidence="1">
    <location>
        <begin position="14"/>
        <end position="25"/>
    </location>
</feature>
<dbReference type="EMBL" id="JAIFTL010000088">
    <property type="protein sequence ID" value="KAG9323777.1"/>
    <property type="molecule type" value="Genomic_DNA"/>
</dbReference>
<accession>A0A9P8A3P3</accession>
<sequence>MNSITEYHAELYTEQRQPTPEQNTLADAPGTTPSDPPLLNIDEIVEHGERSLEEHKELDLIRGDGHMESDSTVATDHCHSVSQDGPEASSFVYEDAHPFAMLHLEESFTQPVLEDEFVLEDEPVLEDELEMLIVSRVSTGNTANNNIIYFTGPATAPGTGIDGSVPTIRIDFEHYVFVIMPVPSLDPSYKRIQMPERGPHLDEDSISECHAEDIERALRTTTVELLGSAPAMGRDERVPLAREMLRLAGHPVREATPSFIQSMSTRMMSRDGDSDHGSPAPRIRVGYTRGSEGFDSPRANAELLAEIVLLPQDSPVDPALFLAVGCLELYDQDQRHCVQSLREERKRLMERRQAIEIELMRQDTAEIELRAEDKRIHSLELATVTDQALG</sequence>
<comment type="caution">
    <text evidence="2">The sequence shown here is derived from an EMBL/GenBank/DDBJ whole genome shotgun (WGS) entry which is preliminary data.</text>
</comment>
<evidence type="ECO:0000256" key="1">
    <source>
        <dbReference type="SAM" id="MobiDB-lite"/>
    </source>
</evidence>
<proteinExistence type="predicted"/>
<gene>
    <name evidence="2" type="ORF">KVV02_000830</name>
</gene>
<name>A0A9P8A3P3_MORAP</name>
<protein>
    <submittedName>
        <fullName evidence="2">Uncharacterized protein</fullName>
    </submittedName>
</protein>
<dbReference type="Proteomes" id="UP000717515">
    <property type="component" value="Unassembled WGS sequence"/>
</dbReference>
<evidence type="ECO:0000313" key="2">
    <source>
        <dbReference type="EMBL" id="KAG9323777.1"/>
    </source>
</evidence>
<evidence type="ECO:0000313" key="3">
    <source>
        <dbReference type="Proteomes" id="UP000717515"/>
    </source>
</evidence>
<organism evidence="2 3">
    <name type="scientific">Mortierella alpina</name>
    <name type="common">Oleaginous fungus</name>
    <name type="synonym">Mortierella renispora</name>
    <dbReference type="NCBI Taxonomy" id="64518"/>
    <lineage>
        <taxon>Eukaryota</taxon>
        <taxon>Fungi</taxon>
        <taxon>Fungi incertae sedis</taxon>
        <taxon>Mucoromycota</taxon>
        <taxon>Mortierellomycotina</taxon>
        <taxon>Mortierellomycetes</taxon>
        <taxon>Mortierellales</taxon>
        <taxon>Mortierellaceae</taxon>
        <taxon>Mortierella</taxon>
    </lineage>
</organism>
<reference evidence="2" key="1">
    <citation type="submission" date="2021-07" db="EMBL/GenBank/DDBJ databases">
        <title>Draft genome of Mortierella alpina, strain LL118, isolated from an aspen leaf litter sample.</title>
        <authorList>
            <person name="Yang S."/>
            <person name="Vinatzer B.A."/>
        </authorList>
    </citation>
    <scope>NUCLEOTIDE SEQUENCE</scope>
    <source>
        <strain evidence="2">LL118</strain>
    </source>
</reference>
<feature type="region of interest" description="Disordered" evidence="1">
    <location>
        <begin position="1"/>
        <end position="38"/>
    </location>
</feature>